<proteinExistence type="predicted"/>
<evidence type="ECO:0000313" key="2">
    <source>
        <dbReference type="Proteomes" id="UP000009062"/>
    </source>
</evidence>
<dbReference type="EMBL" id="CP003316">
    <property type="protein sequence ID" value="AFA39817.1"/>
    <property type="molecule type" value="Genomic_DNA"/>
</dbReference>
<name>H6Q9E9_PYROT</name>
<gene>
    <name evidence="1" type="ordered locus">Pogu_1790</name>
</gene>
<accession>H6Q9E9</accession>
<dbReference type="STRING" id="698757.Pogu_1790"/>
<reference evidence="1 2" key="1">
    <citation type="journal article" date="2012" name="Stand. Genomic Sci.">
        <title>Complete genome sequence of Pyrobaculum oguniense.</title>
        <authorList>
            <person name="Bernick D.L."/>
            <person name="Karplus K."/>
            <person name="Lui L.M."/>
            <person name="Coker J.K."/>
            <person name="Murphy J.N."/>
            <person name="Chan P.P."/>
            <person name="Cozen A.E."/>
            <person name="Lowe T.M."/>
        </authorList>
    </citation>
    <scope>NUCLEOTIDE SEQUENCE [LARGE SCALE GENOMIC DNA]</scope>
    <source>
        <strain evidence="1 2">TE7</strain>
    </source>
</reference>
<sequence>MSIAKILREEFESKRYVFDELKRAASSLDFLAQFRDSYQFIDWFKATIDPILEINYKTGALWIRNATVKGIILWTRQGAWNEWAANSALAKLITEYRDYIDDEFLNVFAHQVSDEARHFYIRTKVLKMYGGSMEDFQPIKEWADLFEWPLRCATKRLEKPYFQAKFTGAFQTVELTATVQHKGIVDNAHLNPEIWKEPYRDATRMLVEFSREIEDDESFHWTIAERVWAKYATTPEMRAEILDCAVGALELSTIAKIKRIEAAESSR</sequence>
<keyword evidence="2" id="KW-1185">Reference proteome</keyword>
<evidence type="ECO:0000313" key="1">
    <source>
        <dbReference type="EMBL" id="AFA39817.1"/>
    </source>
</evidence>
<organism evidence="1 2">
    <name type="scientific">Pyrobaculum oguniense (strain DSM 13380 / JCM 10595 / TE7)</name>
    <dbReference type="NCBI Taxonomy" id="698757"/>
    <lineage>
        <taxon>Archaea</taxon>
        <taxon>Thermoproteota</taxon>
        <taxon>Thermoprotei</taxon>
        <taxon>Thermoproteales</taxon>
        <taxon>Thermoproteaceae</taxon>
        <taxon>Pyrobaculum</taxon>
    </lineage>
</organism>
<dbReference type="AlphaFoldDB" id="H6Q9E9"/>
<dbReference type="KEGG" id="pog:Pogu_1790"/>
<evidence type="ECO:0008006" key="3">
    <source>
        <dbReference type="Google" id="ProtNLM"/>
    </source>
</evidence>
<protein>
    <recommendedName>
        <fullName evidence="3">Ferritin-like domain-containing protein</fullName>
    </recommendedName>
</protein>
<dbReference type="eggNOG" id="arCOG11630">
    <property type="taxonomic scope" value="Archaea"/>
</dbReference>
<dbReference type="HOGENOM" id="CLU_1036722_0_0_2"/>
<dbReference type="Proteomes" id="UP000009062">
    <property type="component" value="Chromosome"/>
</dbReference>